<evidence type="ECO:0000313" key="1">
    <source>
        <dbReference type="EMBL" id="BBX32147.1"/>
    </source>
</evidence>
<keyword evidence="2" id="KW-1185">Reference proteome</keyword>
<dbReference type="EMBL" id="AP022567">
    <property type="protein sequence ID" value="BBX32147.1"/>
    <property type="molecule type" value="Genomic_DNA"/>
</dbReference>
<evidence type="ECO:0000313" key="2">
    <source>
        <dbReference type="Proteomes" id="UP000465622"/>
    </source>
</evidence>
<gene>
    <name evidence="1" type="ORF">MMAGJ_14290</name>
</gene>
<reference evidence="1 2" key="1">
    <citation type="journal article" date="2019" name="Emerg. Microbes Infect.">
        <title>Comprehensive subspecies identification of 175 nontuberculous mycobacteria species based on 7547 genomic profiles.</title>
        <authorList>
            <person name="Matsumoto Y."/>
            <person name="Kinjo T."/>
            <person name="Motooka D."/>
            <person name="Nabeya D."/>
            <person name="Jung N."/>
            <person name="Uechi K."/>
            <person name="Horii T."/>
            <person name="Iida T."/>
            <person name="Fujita J."/>
            <person name="Nakamura S."/>
        </authorList>
    </citation>
    <scope>NUCLEOTIDE SEQUENCE [LARGE SCALE GENOMIC DNA]</scope>
    <source>
        <strain evidence="1 2">JCM 12375</strain>
    </source>
</reference>
<organism evidence="1 2">
    <name type="scientific">Mycolicibacterium mageritense</name>
    <name type="common">Mycobacterium mageritense</name>
    <dbReference type="NCBI Taxonomy" id="53462"/>
    <lineage>
        <taxon>Bacteria</taxon>
        <taxon>Bacillati</taxon>
        <taxon>Actinomycetota</taxon>
        <taxon>Actinomycetes</taxon>
        <taxon>Mycobacteriales</taxon>
        <taxon>Mycobacteriaceae</taxon>
        <taxon>Mycolicibacterium</taxon>
    </lineage>
</organism>
<protein>
    <submittedName>
        <fullName evidence="1">Uncharacterized protein</fullName>
    </submittedName>
</protein>
<proteinExistence type="predicted"/>
<accession>A0ABM7HNP7</accession>
<name>A0ABM7HNP7_MYCME</name>
<sequence length="97" mass="10863">MVDHRTVPAAALDQEDAGIVRGHGNSDNDVHVLKPLDCRLVNATLCSTQRWMSPRELTLTTVFENGRLSHYRTLRVSPARDGPPMLLCGNQFRRGRP</sequence>
<dbReference type="Proteomes" id="UP000465622">
    <property type="component" value="Chromosome"/>
</dbReference>